<proteinExistence type="predicted"/>
<dbReference type="EMBL" id="MU863624">
    <property type="protein sequence ID" value="KAK4106073.1"/>
    <property type="molecule type" value="Genomic_DNA"/>
</dbReference>
<evidence type="ECO:0000313" key="3">
    <source>
        <dbReference type="Proteomes" id="UP001305647"/>
    </source>
</evidence>
<comment type="caution">
    <text evidence="2">The sequence shown here is derived from an EMBL/GenBank/DDBJ whole genome shotgun (WGS) entry which is preliminary data.</text>
</comment>
<accession>A0AAN6Q9E1</accession>
<reference evidence="2" key="1">
    <citation type="journal article" date="2023" name="Mol. Phylogenet. Evol.">
        <title>Genome-scale phylogeny and comparative genomics of the fungal order Sordariales.</title>
        <authorList>
            <person name="Hensen N."/>
            <person name="Bonometti L."/>
            <person name="Westerberg I."/>
            <person name="Brannstrom I.O."/>
            <person name="Guillou S."/>
            <person name="Cros-Aarteil S."/>
            <person name="Calhoun S."/>
            <person name="Haridas S."/>
            <person name="Kuo A."/>
            <person name="Mondo S."/>
            <person name="Pangilinan J."/>
            <person name="Riley R."/>
            <person name="LaButti K."/>
            <person name="Andreopoulos B."/>
            <person name="Lipzen A."/>
            <person name="Chen C."/>
            <person name="Yan M."/>
            <person name="Daum C."/>
            <person name="Ng V."/>
            <person name="Clum A."/>
            <person name="Steindorff A."/>
            <person name="Ohm R.A."/>
            <person name="Martin F."/>
            <person name="Silar P."/>
            <person name="Natvig D.O."/>
            <person name="Lalanne C."/>
            <person name="Gautier V."/>
            <person name="Ament-Velasquez S.L."/>
            <person name="Kruys A."/>
            <person name="Hutchinson M.I."/>
            <person name="Powell A.J."/>
            <person name="Barry K."/>
            <person name="Miller A.N."/>
            <person name="Grigoriev I.V."/>
            <person name="Debuchy R."/>
            <person name="Gladieux P."/>
            <person name="Hiltunen Thoren M."/>
            <person name="Johannesson H."/>
        </authorList>
    </citation>
    <scope>NUCLEOTIDE SEQUENCE</scope>
    <source>
        <strain evidence="2">CBS 757.83</strain>
    </source>
</reference>
<keyword evidence="3" id="KW-1185">Reference proteome</keyword>
<dbReference type="Proteomes" id="UP001305647">
    <property type="component" value="Unassembled WGS sequence"/>
</dbReference>
<sequence length="192" mass="20121">MLCYKNPTEASTISRSARLHPLSLCVWSNDLTAGDNTFDLCGTVGNVCLEVLVAVGFPIANNSEAHHAAAQRPSQANSIASETGKATRTQHGASASPEIPLSVVSRVQPDPTETSAASPGPAQNDPESSSGFLAVSGAQGNRLPTRKNCVRALHRPRVAHCCVGFGVTYGYTDTVREVASLRCPSRLHPSGT</sequence>
<name>A0AAN6Q9E1_9PEZI</name>
<organism evidence="2 3">
    <name type="scientific">Parathielavia hyrcaniae</name>
    <dbReference type="NCBI Taxonomy" id="113614"/>
    <lineage>
        <taxon>Eukaryota</taxon>
        <taxon>Fungi</taxon>
        <taxon>Dikarya</taxon>
        <taxon>Ascomycota</taxon>
        <taxon>Pezizomycotina</taxon>
        <taxon>Sordariomycetes</taxon>
        <taxon>Sordariomycetidae</taxon>
        <taxon>Sordariales</taxon>
        <taxon>Chaetomiaceae</taxon>
        <taxon>Parathielavia</taxon>
    </lineage>
</organism>
<feature type="region of interest" description="Disordered" evidence="1">
    <location>
        <begin position="66"/>
        <end position="139"/>
    </location>
</feature>
<reference evidence="2" key="2">
    <citation type="submission" date="2023-05" db="EMBL/GenBank/DDBJ databases">
        <authorList>
            <consortium name="Lawrence Berkeley National Laboratory"/>
            <person name="Steindorff A."/>
            <person name="Hensen N."/>
            <person name="Bonometti L."/>
            <person name="Westerberg I."/>
            <person name="Brannstrom I.O."/>
            <person name="Guillou S."/>
            <person name="Cros-Aarteil S."/>
            <person name="Calhoun S."/>
            <person name="Haridas S."/>
            <person name="Kuo A."/>
            <person name="Mondo S."/>
            <person name="Pangilinan J."/>
            <person name="Riley R."/>
            <person name="Labutti K."/>
            <person name="Andreopoulos B."/>
            <person name="Lipzen A."/>
            <person name="Chen C."/>
            <person name="Yanf M."/>
            <person name="Daum C."/>
            <person name="Ng V."/>
            <person name="Clum A."/>
            <person name="Ohm R."/>
            <person name="Martin F."/>
            <person name="Silar P."/>
            <person name="Natvig D."/>
            <person name="Lalanne C."/>
            <person name="Gautier V."/>
            <person name="Ament-Velasquez S.L."/>
            <person name="Kruys A."/>
            <person name="Hutchinson M.I."/>
            <person name="Powell A.J."/>
            <person name="Barry K."/>
            <person name="Miller A.N."/>
            <person name="Grigoriev I.V."/>
            <person name="Debuchy R."/>
            <person name="Gladieux P."/>
            <person name="Thoren M.H."/>
            <person name="Johannesson H."/>
        </authorList>
    </citation>
    <scope>NUCLEOTIDE SEQUENCE</scope>
    <source>
        <strain evidence="2">CBS 757.83</strain>
    </source>
</reference>
<protein>
    <submittedName>
        <fullName evidence="2">Uncharacterized protein</fullName>
    </submittedName>
</protein>
<gene>
    <name evidence="2" type="ORF">N658DRAFT_5898</name>
</gene>
<feature type="compositionally biased region" description="Polar residues" evidence="1">
    <location>
        <begin position="72"/>
        <end position="93"/>
    </location>
</feature>
<evidence type="ECO:0000313" key="2">
    <source>
        <dbReference type="EMBL" id="KAK4106073.1"/>
    </source>
</evidence>
<dbReference type="AlphaFoldDB" id="A0AAN6Q9E1"/>
<evidence type="ECO:0000256" key="1">
    <source>
        <dbReference type="SAM" id="MobiDB-lite"/>
    </source>
</evidence>